<name>A0A0F9TID0_9ZZZZ</name>
<accession>A0A0F9TID0</accession>
<dbReference type="EMBL" id="LAZR01000254">
    <property type="protein sequence ID" value="KKN78994.1"/>
    <property type="molecule type" value="Genomic_DNA"/>
</dbReference>
<organism evidence="1">
    <name type="scientific">marine sediment metagenome</name>
    <dbReference type="NCBI Taxonomy" id="412755"/>
    <lineage>
        <taxon>unclassified sequences</taxon>
        <taxon>metagenomes</taxon>
        <taxon>ecological metagenomes</taxon>
    </lineage>
</organism>
<sequence length="122" mass="13901">MNPKNEEYLFNNFTHLYKNLYCPVSVSNMAFGLEVGDGWFELIKELSAKLNPIGCVASQVKEKYGTLRFYIHSATDEAFDLVDKAEAKSETTCEWCGKPGKLRGKGWITVRCERCYNDDQKG</sequence>
<proteinExistence type="predicted"/>
<dbReference type="AlphaFoldDB" id="A0A0F9TID0"/>
<evidence type="ECO:0000313" key="1">
    <source>
        <dbReference type="EMBL" id="KKN78994.1"/>
    </source>
</evidence>
<gene>
    <name evidence="1" type="ORF">LCGC14_0344700</name>
</gene>
<protein>
    <submittedName>
        <fullName evidence="1">Uncharacterized protein</fullName>
    </submittedName>
</protein>
<reference evidence="1" key="1">
    <citation type="journal article" date="2015" name="Nature">
        <title>Complex archaea that bridge the gap between prokaryotes and eukaryotes.</title>
        <authorList>
            <person name="Spang A."/>
            <person name="Saw J.H."/>
            <person name="Jorgensen S.L."/>
            <person name="Zaremba-Niedzwiedzka K."/>
            <person name="Martijn J."/>
            <person name="Lind A.E."/>
            <person name="van Eijk R."/>
            <person name="Schleper C."/>
            <person name="Guy L."/>
            <person name="Ettema T.J."/>
        </authorList>
    </citation>
    <scope>NUCLEOTIDE SEQUENCE</scope>
</reference>
<comment type="caution">
    <text evidence="1">The sequence shown here is derived from an EMBL/GenBank/DDBJ whole genome shotgun (WGS) entry which is preliminary data.</text>
</comment>